<evidence type="ECO:0000256" key="3">
    <source>
        <dbReference type="SAM" id="MobiDB-lite"/>
    </source>
</evidence>
<organism evidence="4 5">
    <name type="scientific">Paraburkholderia saeva</name>
    <dbReference type="NCBI Taxonomy" id="2777537"/>
    <lineage>
        <taxon>Bacteria</taxon>
        <taxon>Pseudomonadati</taxon>
        <taxon>Pseudomonadota</taxon>
        <taxon>Betaproteobacteria</taxon>
        <taxon>Burkholderiales</taxon>
        <taxon>Burkholderiaceae</taxon>
        <taxon>Paraburkholderia</taxon>
    </lineage>
</organism>
<name>A0A9N8S167_9BURK</name>
<dbReference type="Proteomes" id="UP000789704">
    <property type="component" value="Unassembled WGS sequence"/>
</dbReference>
<evidence type="ECO:0000256" key="1">
    <source>
        <dbReference type="ARBA" id="ARBA00009981"/>
    </source>
</evidence>
<sequence>MKAALPTQSDRSDRSETTQVGNLKMNVLTYSEARAGFKQAMDDVCRDHTPMMITRQSGEHVVMVSLDDFNSMQETLYLLSSPKNAERLARSIAQVKAGKAVRRNLLTHDQSEEPKQRGRKG</sequence>
<comment type="similarity">
    <text evidence="1 2">Belongs to the phD/YefM antitoxin family.</text>
</comment>
<dbReference type="Gene3D" id="3.40.1620.10">
    <property type="entry name" value="YefM-like domain"/>
    <property type="match status" value="1"/>
</dbReference>
<dbReference type="Pfam" id="PF02604">
    <property type="entry name" value="PhdYeFM_antitox"/>
    <property type="match status" value="1"/>
</dbReference>
<dbReference type="EMBL" id="CAJQZC010000017">
    <property type="protein sequence ID" value="CAG4927038.1"/>
    <property type="molecule type" value="Genomic_DNA"/>
</dbReference>
<reference evidence="4" key="1">
    <citation type="submission" date="2021-04" db="EMBL/GenBank/DDBJ databases">
        <authorList>
            <person name="Vanwijnsberghe S."/>
        </authorList>
    </citation>
    <scope>NUCLEOTIDE SEQUENCE</scope>
    <source>
        <strain evidence="4">LMG 31841</strain>
    </source>
</reference>
<dbReference type="PANTHER" id="PTHR33713:SF6">
    <property type="entry name" value="ANTITOXIN YEFM"/>
    <property type="match status" value="1"/>
</dbReference>
<dbReference type="Gene3D" id="6.10.250.330">
    <property type="match status" value="1"/>
</dbReference>
<dbReference type="SUPFAM" id="SSF143120">
    <property type="entry name" value="YefM-like"/>
    <property type="match status" value="1"/>
</dbReference>
<proteinExistence type="inferred from homology"/>
<dbReference type="InterPro" id="IPR036165">
    <property type="entry name" value="YefM-like_sf"/>
</dbReference>
<keyword evidence="5" id="KW-1185">Reference proteome</keyword>
<evidence type="ECO:0000313" key="4">
    <source>
        <dbReference type="EMBL" id="CAG4927038.1"/>
    </source>
</evidence>
<comment type="function">
    <text evidence="2">Antitoxin component of a type II toxin-antitoxin (TA) system.</text>
</comment>
<comment type="caution">
    <text evidence="4">The sequence shown here is derived from an EMBL/GenBank/DDBJ whole genome shotgun (WGS) entry which is preliminary data.</text>
</comment>
<evidence type="ECO:0000313" key="5">
    <source>
        <dbReference type="Proteomes" id="UP000789704"/>
    </source>
</evidence>
<feature type="region of interest" description="Disordered" evidence="3">
    <location>
        <begin position="1"/>
        <end position="20"/>
    </location>
</feature>
<dbReference type="NCBIfam" id="TIGR01552">
    <property type="entry name" value="phd_fam"/>
    <property type="match status" value="1"/>
</dbReference>
<dbReference type="InterPro" id="IPR051405">
    <property type="entry name" value="phD/YefM_antitoxin"/>
</dbReference>
<evidence type="ECO:0000256" key="2">
    <source>
        <dbReference type="RuleBase" id="RU362080"/>
    </source>
</evidence>
<accession>A0A9N8S167</accession>
<protein>
    <recommendedName>
        <fullName evidence="2">Antitoxin</fullName>
    </recommendedName>
</protein>
<dbReference type="AlphaFoldDB" id="A0A9N8S167"/>
<dbReference type="PANTHER" id="PTHR33713">
    <property type="entry name" value="ANTITOXIN YAFN-RELATED"/>
    <property type="match status" value="1"/>
</dbReference>
<gene>
    <name evidence="4" type="ORF">LMG31841_05651</name>
</gene>
<dbReference type="InterPro" id="IPR006442">
    <property type="entry name" value="Antitoxin_Phd/YefM"/>
</dbReference>